<evidence type="ECO:0000313" key="2">
    <source>
        <dbReference type="EMBL" id="QIE58598.1"/>
    </source>
</evidence>
<dbReference type="EMBL" id="CP049057">
    <property type="protein sequence ID" value="QIE58598.1"/>
    <property type="molecule type" value="Genomic_DNA"/>
</dbReference>
<dbReference type="Proteomes" id="UP000505306">
    <property type="component" value="Chromosome"/>
</dbReference>
<dbReference type="KEGG" id="mgel:G5B37_03190"/>
<evidence type="ECO:0000313" key="3">
    <source>
        <dbReference type="Proteomes" id="UP000505306"/>
    </source>
</evidence>
<keyword evidence="3" id="KW-1185">Reference proteome</keyword>
<feature type="chain" id="PRO_5026352265" evidence="1">
    <location>
        <begin position="18"/>
        <end position="305"/>
    </location>
</feature>
<feature type="signal peptide" evidence="1">
    <location>
        <begin position="1"/>
        <end position="17"/>
    </location>
</feature>
<keyword evidence="1" id="KW-0732">Signal</keyword>
<protein>
    <submittedName>
        <fullName evidence="2">Uncharacterized protein</fullName>
    </submittedName>
</protein>
<organism evidence="2 3">
    <name type="scientific">Rasiella rasia</name>
    <dbReference type="NCBI Taxonomy" id="2744027"/>
    <lineage>
        <taxon>Bacteria</taxon>
        <taxon>Pseudomonadati</taxon>
        <taxon>Bacteroidota</taxon>
        <taxon>Flavobacteriia</taxon>
        <taxon>Flavobacteriales</taxon>
        <taxon>Flavobacteriaceae</taxon>
        <taxon>Rasiella</taxon>
    </lineage>
</organism>
<gene>
    <name evidence="2" type="ORF">G5B37_03190</name>
</gene>
<sequence length="305" mass="35170">MRLLLIVLLICSTIGHSQTNIDTAKVNIPGTKIFIQKPPSFELSKDFDGLENGSSTITFREFILGNYHDFEKTLTPELFEKSKAIILDLQKCKIGTYDGTLVLQEKQDQLSLQLMFGNTSLLFLVTAHFDRNQPKIVDEIKASFFSIEYKMNQSLFNSRKATFSIDDTNNLFQFSNEKMGIFFFTKHGKKRRISESSSELYSVYQNEYEVDGITPQFVYDVAFDNSYLYRSIDILEHRETQRKTINGIDSYEKELIALFNGVKTKFTLTALIKGRKSLFIESFSQIDDLESQTEFQKLTESITIK</sequence>
<dbReference type="RefSeq" id="WP_164678631.1">
    <property type="nucleotide sequence ID" value="NZ_CP049057.1"/>
</dbReference>
<proteinExistence type="predicted"/>
<reference evidence="2 3" key="1">
    <citation type="submission" date="2020-02" db="EMBL/GenBank/DDBJ databases">
        <title>Complete genome sequence of Flavobacteriaceae bacterium.</title>
        <authorList>
            <person name="Kim S.-J."/>
            <person name="Kim Y.-S."/>
            <person name="Kim K.-H."/>
        </authorList>
    </citation>
    <scope>NUCLEOTIDE SEQUENCE [LARGE SCALE GENOMIC DNA]</scope>
    <source>
        <strain evidence="2 3">RR4-40</strain>
    </source>
</reference>
<name>A0A6G6GJ79_9FLAO</name>
<dbReference type="AlphaFoldDB" id="A0A6G6GJ79"/>
<accession>A0A6G6GJ79</accession>
<evidence type="ECO:0000256" key="1">
    <source>
        <dbReference type="SAM" id="SignalP"/>
    </source>
</evidence>